<dbReference type="EMBL" id="QNGE01004246">
    <property type="protein sequence ID" value="KAA3673084.1"/>
    <property type="molecule type" value="Genomic_DNA"/>
</dbReference>
<dbReference type="InterPro" id="IPR000407">
    <property type="entry name" value="GDA1_CD39_NTPase"/>
</dbReference>
<comment type="caution">
    <text evidence="5">The sequence shown here is derived from an EMBL/GenBank/DDBJ whole genome shotgun (WGS) entry which is preliminary data.</text>
</comment>
<feature type="binding site" evidence="4">
    <location>
        <begin position="198"/>
        <end position="202"/>
    </location>
    <ligand>
        <name>ATP</name>
        <dbReference type="ChEBI" id="CHEBI:30616"/>
    </ligand>
</feature>
<keyword evidence="6" id="KW-1185">Reference proteome</keyword>
<reference evidence="5 6" key="1">
    <citation type="journal article" date="2019" name="Gigascience">
        <title>Whole-genome sequence of the oriental lung fluke Paragonimus westermani.</title>
        <authorList>
            <person name="Oey H."/>
            <person name="Zakrzewski M."/>
            <person name="Narain K."/>
            <person name="Devi K.R."/>
            <person name="Agatsuma T."/>
            <person name="Nawaratna S."/>
            <person name="Gobert G.N."/>
            <person name="Jones M.K."/>
            <person name="Ragan M.A."/>
            <person name="McManus D.P."/>
            <person name="Krause L."/>
        </authorList>
    </citation>
    <scope>NUCLEOTIDE SEQUENCE [LARGE SCALE GENOMIC DNA]</scope>
    <source>
        <strain evidence="5 6">IND2009</strain>
    </source>
</reference>
<feature type="active site" description="Proton acceptor" evidence="3">
    <location>
        <position position="164"/>
    </location>
</feature>
<evidence type="ECO:0000256" key="2">
    <source>
        <dbReference type="ARBA" id="ARBA00022801"/>
    </source>
</evidence>
<name>A0A5J4NBW4_9TREM</name>
<dbReference type="PANTHER" id="PTHR11782:SF83">
    <property type="entry name" value="GUANOSINE-DIPHOSPHATASE"/>
    <property type="match status" value="1"/>
</dbReference>
<accession>A0A5J4NBW4</accession>
<dbReference type="GO" id="GO:0005524">
    <property type="term" value="F:ATP binding"/>
    <property type="evidence" value="ECO:0007669"/>
    <property type="project" value="UniProtKB-KW"/>
</dbReference>
<dbReference type="Gene3D" id="3.30.420.150">
    <property type="entry name" value="Exopolyphosphatase. Domain 2"/>
    <property type="match status" value="1"/>
</dbReference>
<protein>
    <submittedName>
        <fullName evidence="5">Apyrase</fullName>
    </submittedName>
</protein>
<keyword evidence="2" id="KW-0378">Hydrolase</keyword>
<keyword evidence="4" id="KW-0547">Nucleotide-binding</keyword>
<comment type="similarity">
    <text evidence="1">Belongs to the GDA1/CD39 NTPase family.</text>
</comment>
<dbReference type="AlphaFoldDB" id="A0A5J4NBW4"/>
<dbReference type="GO" id="GO:0009134">
    <property type="term" value="P:nucleoside diphosphate catabolic process"/>
    <property type="evidence" value="ECO:0007669"/>
    <property type="project" value="TreeGrafter"/>
</dbReference>
<gene>
    <name evidence="5" type="ORF">DEA37_0000693</name>
</gene>
<evidence type="ECO:0000256" key="3">
    <source>
        <dbReference type="PIRSR" id="PIRSR600407-1"/>
    </source>
</evidence>
<dbReference type="GO" id="GO:0045134">
    <property type="term" value="F:UDP phosphatase activity"/>
    <property type="evidence" value="ECO:0007669"/>
    <property type="project" value="TreeGrafter"/>
</dbReference>
<evidence type="ECO:0000256" key="4">
    <source>
        <dbReference type="PIRSR" id="PIRSR600407-2"/>
    </source>
</evidence>
<dbReference type="GO" id="GO:0005886">
    <property type="term" value="C:plasma membrane"/>
    <property type="evidence" value="ECO:0007669"/>
    <property type="project" value="TreeGrafter"/>
</dbReference>
<dbReference type="GO" id="GO:0004382">
    <property type="term" value="F:GDP phosphatase activity"/>
    <property type="evidence" value="ECO:0007669"/>
    <property type="project" value="TreeGrafter"/>
</dbReference>
<evidence type="ECO:0000313" key="6">
    <source>
        <dbReference type="Proteomes" id="UP000324629"/>
    </source>
</evidence>
<evidence type="ECO:0000313" key="5">
    <source>
        <dbReference type="EMBL" id="KAA3673084.1"/>
    </source>
</evidence>
<organism evidence="5 6">
    <name type="scientific">Paragonimus westermani</name>
    <dbReference type="NCBI Taxonomy" id="34504"/>
    <lineage>
        <taxon>Eukaryota</taxon>
        <taxon>Metazoa</taxon>
        <taxon>Spiralia</taxon>
        <taxon>Lophotrochozoa</taxon>
        <taxon>Platyhelminthes</taxon>
        <taxon>Trematoda</taxon>
        <taxon>Digenea</taxon>
        <taxon>Plagiorchiida</taxon>
        <taxon>Troglotremata</taxon>
        <taxon>Troglotrematidae</taxon>
        <taxon>Paragonimus</taxon>
    </lineage>
</organism>
<dbReference type="Proteomes" id="UP000324629">
    <property type="component" value="Unassembled WGS sequence"/>
</dbReference>
<evidence type="ECO:0000256" key="1">
    <source>
        <dbReference type="ARBA" id="ARBA00009283"/>
    </source>
</evidence>
<dbReference type="Gene3D" id="3.30.420.40">
    <property type="match status" value="1"/>
</dbReference>
<dbReference type="PANTHER" id="PTHR11782">
    <property type="entry name" value="ADENOSINE/GUANOSINE DIPHOSPHATASE"/>
    <property type="match status" value="1"/>
</dbReference>
<dbReference type="GO" id="GO:0017111">
    <property type="term" value="F:ribonucleoside triphosphate phosphatase activity"/>
    <property type="evidence" value="ECO:0007669"/>
    <property type="project" value="TreeGrafter"/>
</dbReference>
<keyword evidence="4" id="KW-0067">ATP-binding</keyword>
<feature type="non-terminal residue" evidence="5">
    <location>
        <position position="1"/>
    </location>
</feature>
<sequence>LSYLRPILVENGGKSFLLACVHWPSQTFHHYICSQSAVVLDAGSTSTKLTLYEWEDYPFRTNGAVKQIKEMRETPGISSHIDQPFQAYDQLEEPLQILVSGIPQNKRSTVPVYLAATAGMRLELIKSPLASMDLFDIMRRGLRTSGLAVETPNERIRMLSGSEEGLFGWVSVNNIVGAITENTQVAPADTVGSLDLGGASTQIAFVAKTRPPTREASMDYYPLELFGRQYSVYSHSFLCYGKNEFERRIQASLIVSLSGSQSLSRF</sequence>
<dbReference type="Pfam" id="PF01150">
    <property type="entry name" value="GDA1_CD39"/>
    <property type="match status" value="1"/>
</dbReference>
<proteinExistence type="inferred from homology"/>